<keyword evidence="1" id="KW-1133">Transmembrane helix</keyword>
<keyword evidence="3" id="KW-1185">Reference proteome</keyword>
<accession>A0ABU3P328</accession>
<keyword evidence="1" id="KW-0812">Transmembrane</keyword>
<feature type="transmembrane region" description="Helical" evidence="1">
    <location>
        <begin position="53"/>
        <end position="86"/>
    </location>
</feature>
<sequence length="87" mass="9204">MEEAIVIATDPVTEASAPQAGTDAFAAADGGEAAESGAARLPDISSWLPGGSIWLYAIPLVLLLFLWLFYPAILILACIILFLWLLS</sequence>
<protein>
    <submittedName>
        <fullName evidence="2">Uncharacterized protein</fullName>
    </submittedName>
</protein>
<gene>
    <name evidence="2" type="ORF">Q4T40_14770</name>
</gene>
<name>A0ABU3P328_9FIRM</name>
<comment type="caution">
    <text evidence="2">The sequence shown here is derived from an EMBL/GenBank/DDBJ whole genome shotgun (WGS) entry which is preliminary data.</text>
</comment>
<evidence type="ECO:0000313" key="2">
    <source>
        <dbReference type="EMBL" id="MDT8902511.1"/>
    </source>
</evidence>
<evidence type="ECO:0000256" key="1">
    <source>
        <dbReference type="SAM" id="Phobius"/>
    </source>
</evidence>
<dbReference type="EMBL" id="JAUOZS010000001">
    <property type="protein sequence ID" value="MDT8902511.1"/>
    <property type="molecule type" value="Genomic_DNA"/>
</dbReference>
<dbReference type="RefSeq" id="WP_413780992.1">
    <property type="nucleotide sequence ID" value="NZ_JAUOZS010000001.1"/>
</dbReference>
<organism evidence="2 3">
    <name type="scientific">Anaeroselena agilis</name>
    <dbReference type="NCBI Taxonomy" id="3063788"/>
    <lineage>
        <taxon>Bacteria</taxon>
        <taxon>Bacillati</taxon>
        <taxon>Bacillota</taxon>
        <taxon>Negativicutes</taxon>
        <taxon>Acetonemataceae</taxon>
        <taxon>Anaeroselena</taxon>
    </lineage>
</organism>
<proteinExistence type="predicted"/>
<evidence type="ECO:0000313" key="3">
    <source>
        <dbReference type="Proteomes" id="UP001254848"/>
    </source>
</evidence>
<keyword evidence="1" id="KW-0472">Membrane</keyword>
<reference evidence="2 3" key="1">
    <citation type="submission" date="2023-07" db="EMBL/GenBank/DDBJ databases">
        <title>The novel representative of Negativicutes class, Anaeroselena agilis gen. nov. sp. nov.</title>
        <authorList>
            <person name="Prokofeva M.I."/>
            <person name="Elcheninov A.G."/>
            <person name="Klyukina A."/>
            <person name="Kublanov I.V."/>
            <person name="Frolov E.N."/>
            <person name="Podosokorskaya O.A."/>
        </authorList>
    </citation>
    <scope>NUCLEOTIDE SEQUENCE [LARGE SCALE GENOMIC DNA]</scope>
    <source>
        <strain evidence="2 3">4137-cl</strain>
    </source>
</reference>
<dbReference type="Proteomes" id="UP001254848">
    <property type="component" value="Unassembled WGS sequence"/>
</dbReference>